<name>A0A918CJ83_9ACTN</name>
<organism evidence="1 2">
    <name type="scientific">Streptomyces aurantiogriseus</name>
    <dbReference type="NCBI Taxonomy" id="66870"/>
    <lineage>
        <taxon>Bacteria</taxon>
        <taxon>Bacillati</taxon>
        <taxon>Actinomycetota</taxon>
        <taxon>Actinomycetes</taxon>
        <taxon>Kitasatosporales</taxon>
        <taxon>Streptomycetaceae</taxon>
        <taxon>Streptomyces</taxon>
    </lineage>
</organism>
<proteinExistence type="predicted"/>
<dbReference type="Pfam" id="PF19953">
    <property type="entry name" value="EACC1"/>
    <property type="match status" value="1"/>
</dbReference>
<keyword evidence="2" id="KW-1185">Reference proteome</keyword>
<dbReference type="EMBL" id="BMSX01000011">
    <property type="protein sequence ID" value="GGR26885.1"/>
    <property type="molecule type" value="Genomic_DNA"/>
</dbReference>
<comment type="caution">
    <text evidence="1">The sequence shown here is derived from an EMBL/GenBank/DDBJ whole genome shotgun (WGS) entry which is preliminary data.</text>
</comment>
<reference evidence="1" key="1">
    <citation type="journal article" date="2014" name="Int. J. Syst. Evol. Microbiol.">
        <title>Complete genome sequence of Corynebacterium casei LMG S-19264T (=DSM 44701T), isolated from a smear-ripened cheese.</title>
        <authorList>
            <consortium name="US DOE Joint Genome Institute (JGI-PGF)"/>
            <person name="Walter F."/>
            <person name="Albersmeier A."/>
            <person name="Kalinowski J."/>
            <person name="Ruckert C."/>
        </authorList>
    </citation>
    <scope>NUCLEOTIDE SEQUENCE</scope>
    <source>
        <strain evidence="1">JCM 4346</strain>
    </source>
</reference>
<evidence type="ECO:0000313" key="2">
    <source>
        <dbReference type="Proteomes" id="UP000658320"/>
    </source>
</evidence>
<accession>A0A918CJ83</accession>
<protein>
    <submittedName>
        <fullName evidence="1">Uncharacterized protein</fullName>
    </submittedName>
</protein>
<dbReference type="Proteomes" id="UP000658320">
    <property type="component" value="Unassembled WGS sequence"/>
</dbReference>
<sequence length="112" mass="12449">MSQVVRVRVDGSEEELRSFAQWLCEEPDIRHRALISWEAPPPGEGEMGGAFDVVKLVIDSGFQISSLGLAYVAWRGTRPRPTSVTIERDGVRITLDDSDPEAVARLLRALDE</sequence>
<dbReference type="InterPro" id="IPR045428">
    <property type="entry name" value="EACC1"/>
</dbReference>
<reference evidence="1" key="2">
    <citation type="submission" date="2020-09" db="EMBL/GenBank/DDBJ databases">
        <authorList>
            <person name="Sun Q."/>
            <person name="Ohkuma M."/>
        </authorList>
    </citation>
    <scope>NUCLEOTIDE SEQUENCE</scope>
    <source>
        <strain evidence="1">JCM 4346</strain>
    </source>
</reference>
<dbReference type="RefSeq" id="WP_189939827.1">
    <property type="nucleotide sequence ID" value="NZ_BMSX01000011.1"/>
</dbReference>
<gene>
    <name evidence="1" type="ORF">GCM10010251_48830</name>
</gene>
<evidence type="ECO:0000313" key="1">
    <source>
        <dbReference type="EMBL" id="GGR26885.1"/>
    </source>
</evidence>
<dbReference type="AlphaFoldDB" id="A0A918CJ83"/>